<feature type="transmembrane region" description="Helical" evidence="1">
    <location>
        <begin position="77"/>
        <end position="95"/>
    </location>
</feature>
<keyword evidence="1" id="KW-1133">Transmembrane helix</keyword>
<reference evidence="4 5" key="1">
    <citation type="journal article" date="2016" name="Nat. Commun.">
        <title>Thousands of microbial genomes shed light on interconnected biogeochemical processes in an aquifer system.</title>
        <authorList>
            <person name="Anantharaman K."/>
            <person name="Brown C.T."/>
            <person name="Hug L.A."/>
            <person name="Sharon I."/>
            <person name="Castelle C.J."/>
            <person name="Probst A.J."/>
            <person name="Thomas B.C."/>
            <person name="Singh A."/>
            <person name="Wilkins M.J."/>
            <person name="Karaoz U."/>
            <person name="Brodie E.L."/>
            <person name="Williams K.H."/>
            <person name="Hubbard S.S."/>
            <person name="Banfield J.F."/>
        </authorList>
    </citation>
    <scope>NUCLEOTIDE SEQUENCE [LARGE SCALE GENOMIC DNA]</scope>
</reference>
<keyword evidence="1" id="KW-0812">Transmembrane</keyword>
<gene>
    <name evidence="4" type="ORF">A3D56_03865</name>
</gene>
<comment type="caution">
    <text evidence="4">The sequence shown here is derived from an EMBL/GenBank/DDBJ whole genome shotgun (WGS) entry which is preliminary data.</text>
</comment>
<dbReference type="InterPro" id="IPR050194">
    <property type="entry name" value="Glycosyltransferase_grp1"/>
</dbReference>
<dbReference type="CDD" id="cd03801">
    <property type="entry name" value="GT4_PimA-like"/>
    <property type="match status" value="1"/>
</dbReference>
<feature type="domain" description="Glycosyl transferase family 1" evidence="2">
    <location>
        <begin position="198"/>
        <end position="370"/>
    </location>
</feature>
<dbReference type="SUPFAM" id="SSF53756">
    <property type="entry name" value="UDP-Glycosyltransferase/glycogen phosphorylase"/>
    <property type="match status" value="1"/>
</dbReference>
<evidence type="ECO:0000313" key="4">
    <source>
        <dbReference type="EMBL" id="OHA27401.1"/>
    </source>
</evidence>
<evidence type="ECO:0000259" key="2">
    <source>
        <dbReference type="Pfam" id="PF00534"/>
    </source>
</evidence>
<dbReference type="PANTHER" id="PTHR45947">
    <property type="entry name" value="SULFOQUINOVOSYL TRANSFERASE SQD2"/>
    <property type="match status" value="1"/>
</dbReference>
<evidence type="ECO:0008006" key="6">
    <source>
        <dbReference type="Google" id="ProtNLM"/>
    </source>
</evidence>
<sequence length="391" mass="44300">MIPTENKKPKRILIFSLAYLPHVAGAEVAVKEITDRLNPAEFSCDMVTLRFTKNDLSEEKIANLTIYRKRWSGLPFFLQKVLFPFTAFAAALRLHRKNHYDLVWSIMASYAGFAAVFFKYCFPKVSFLLTIQEGENFGRRKVFRFLFKRIFRRADRIQVISNFLADWARKMGAVCPIEVVPNGVSLRNFQKPIDNNQKKEMKERFGFKEDDVVLITTSRLVPKNRVGDVVEAMKFLPENVKFSILGIGHLESSLKSLVTSSKLETRVRFVGFVNHSDLPSYLHSADIFIRTPISEGFGVSYVEAMAAGLPVIATPVGGIEDFIRDPSTGSEQVATGLFTKVGDPKDIADKISRLINNKVLRDRLVANASKMVSEKYDWNLVAQNMADILSR</sequence>
<dbReference type="Gene3D" id="3.40.50.2000">
    <property type="entry name" value="Glycogen Phosphorylase B"/>
    <property type="match status" value="2"/>
</dbReference>
<dbReference type="InterPro" id="IPR028098">
    <property type="entry name" value="Glyco_trans_4-like_N"/>
</dbReference>
<dbReference type="AlphaFoldDB" id="A0A1G2MWT4"/>
<dbReference type="InterPro" id="IPR001296">
    <property type="entry name" value="Glyco_trans_1"/>
</dbReference>
<dbReference type="GO" id="GO:0016757">
    <property type="term" value="F:glycosyltransferase activity"/>
    <property type="evidence" value="ECO:0007669"/>
    <property type="project" value="InterPro"/>
</dbReference>
<dbReference type="Pfam" id="PF00534">
    <property type="entry name" value="Glycos_transf_1"/>
    <property type="match status" value="1"/>
</dbReference>
<name>A0A1G2MWT4_9BACT</name>
<evidence type="ECO:0000259" key="3">
    <source>
        <dbReference type="Pfam" id="PF13439"/>
    </source>
</evidence>
<evidence type="ECO:0000256" key="1">
    <source>
        <dbReference type="SAM" id="Phobius"/>
    </source>
</evidence>
<evidence type="ECO:0000313" key="5">
    <source>
        <dbReference type="Proteomes" id="UP000177943"/>
    </source>
</evidence>
<dbReference type="Proteomes" id="UP000177943">
    <property type="component" value="Unassembled WGS sequence"/>
</dbReference>
<dbReference type="EMBL" id="MHRP01000013">
    <property type="protein sequence ID" value="OHA27401.1"/>
    <property type="molecule type" value="Genomic_DNA"/>
</dbReference>
<proteinExistence type="predicted"/>
<protein>
    <recommendedName>
        <fullName evidence="6">Glycosyl transferase family 1 domain-containing protein</fullName>
    </recommendedName>
</protein>
<feature type="transmembrane region" description="Helical" evidence="1">
    <location>
        <begin position="102"/>
        <end position="120"/>
    </location>
</feature>
<dbReference type="PANTHER" id="PTHR45947:SF3">
    <property type="entry name" value="SULFOQUINOVOSYL TRANSFERASE SQD2"/>
    <property type="match status" value="1"/>
</dbReference>
<keyword evidence="1" id="KW-0472">Membrane</keyword>
<accession>A0A1G2MWT4</accession>
<dbReference type="Pfam" id="PF13439">
    <property type="entry name" value="Glyco_transf_4"/>
    <property type="match status" value="1"/>
</dbReference>
<feature type="domain" description="Glycosyltransferase subfamily 4-like N-terminal" evidence="3">
    <location>
        <begin position="24"/>
        <end position="186"/>
    </location>
</feature>
<organism evidence="4 5">
    <name type="scientific">Candidatus Taylorbacteria bacterium RIFCSPHIGHO2_02_FULL_45_35</name>
    <dbReference type="NCBI Taxonomy" id="1802311"/>
    <lineage>
        <taxon>Bacteria</taxon>
        <taxon>Candidatus Tayloriibacteriota</taxon>
    </lineage>
</organism>